<reference evidence="2" key="2">
    <citation type="submission" date="2020-11" db="EMBL/GenBank/DDBJ databases">
        <authorList>
            <consortium name="DOE Joint Genome Institute"/>
            <person name="Kuo A."/>
            <person name="Miyauchi S."/>
            <person name="Kiss E."/>
            <person name="Drula E."/>
            <person name="Kohler A."/>
            <person name="Sanchez-Garcia M."/>
            <person name="Andreopoulos B."/>
            <person name="Barry K.W."/>
            <person name="Bonito G."/>
            <person name="Buee M."/>
            <person name="Carver A."/>
            <person name="Chen C."/>
            <person name="Cichocki N."/>
            <person name="Clum A."/>
            <person name="Culley D."/>
            <person name="Crous P.W."/>
            <person name="Fauchery L."/>
            <person name="Girlanda M."/>
            <person name="Hayes R."/>
            <person name="Keri Z."/>
            <person name="Labutti K."/>
            <person name="Lipzen A."/>
            <person name="Lombard V."/>
            <person name="Magnuson J."/>
            <person name="Maillard F."/>
            <person name="Morin E."/>
            <person name="Murat C."/>
            <person name="Nolan M."/>
            <person name="Ohm R."/>
            <person name="Pangilinan J."/>
            <person name="Pereira M."/>
            <person name="Perotto S."/>
            <person name="Peter M."/>
            <person name="Riley R."/>
            <person name="Sitrit Y."/>
            <person name="Stielow B."/>
            <person name="Szollosi G."/>
            <person name="Zifcakova L."/>
            <person name="Stursova M."/>
            <person name="Spatafora J.W."/>
            <person name="Tedersoo L."/>
            <person name="Vaario L.-M."/>
            <person name="Yamada A."/>
            <person name="Yan M."/>
            <person name="Wang P."/>
            <person name="Xu J."/>
            <person name="Bruns T."/>
            <person name="Baldrian P."/>
            <person name="Vilgalys R."/>
            <person name="Henrissat B."/>
            <person name="Grigoriev I.V."/>
            <person name="Hibbett D."/>
            <person name="Nagy L.G."/>
            <person name="Martin F.M."/>
        </authorList>
    </citation>
    <scope>NUCLEOTIDE SEQUENCE</scope>
    <source>
        <strain evidence="2">UH-Tt-Lm1</strain>
    </source>
</reference>
<gene>
    <name evidence="2" type="ORF">BJ322DRAFT_1112814</name>
</gene>
<name>A0A9P6H698_9AGAM</name>
<comment type="caution">
    <text evidence="2">The sequence shown here is derived from an EMBL/GenBank/DDBJ whole genome shotgun (WGS) entry which is preliminary data.</text>
</comment>
<dbReference type="AlphaFoldDB" id="A0A9P6H698"/>
<evidence type="ECO:0000256" key="1">
    <source>
        <dbReference type="SAM" id="MobiDB-lite"/>
    </source>
</evidence>
<dbReference type="OrthoDB" id="5424209at2759"/>
<keyword evidence="3" id="KW-1185">Reference proteome</keyword>
<dbReference type="Proteomes" id="UP000736335">
    <property type="component" value="Unassembled WGS sequence"/>
</dbReference>
<reference evidence="2" key="1">
    <citation type="journal article" date="2020" name="Nat. Commun.">
        <title>Large-scale genome sequencing of mycorrhizal fungi provides insights into the early evolution of symbiotic traits.</title>
        <authorList>
            <person name="Miyauchi S."/>
            <person name="Kiss E."/>
            <person name="Kuo A."/>
            <person name="Drula E."/>
            <person name="Kohler A."/>
            <person name="Sanchez-Garcia M."/>
            <person name="Morin E."/>
            <person name="Andreopoulos B."/>
            <person name="Barry K.W."/>
            <person name="Bonito G."/>
            <person name="Buee M."/>
            <person name="Carver A."/>
            <person name="Chen C."/>
            <person name="Cichocki N."/>
            <person name="Clum A."/>
            <person name="Culley D."/>
            <person name="Crous P.W."/>
            <person name="Fauchery L."/>
            <person name="Girlanda M."/>
            <person name="Hayes R.D."/>
            <person name="Keri Z."/>
            <person name="LaButti K."/>
            <person name="Lipzen A."/>
            <person name="Lombard V."/>
            <person name="Magnuson J."/>
            <person name="Maillard F."/>
            <person name="Murat C."/>
            <person name="Nolan M."/>
            <person name="Ohm R.A."/>
            <person name="Pangilinan J."/>
            <person name="Pereira M.F."/>
            <person name="Perotto S."/>
            <person name="Peter M."/>
            <person name="Pfister S."/>
            <person name="Riley R."/>
            <person name="Sitrit Y."/>
            <person name="Stielow J.B."/>
            <person name="Szollosi G."/>
            <person name="Zifcakova L."/>
            <person name="Stursova M."/>
            <person name="Spatafora J.W."/>
            <person name="Tedersoo L."/>
            <person name="Vaario L.M."/>
            <person name="Yamada A."/>
            <person name="Yan M."/>
            <person name="Wang P."/>
            <person name="Xu J."/>
            <person name="Bruns T."/>
            <person name="Baldrian P."/>
            <person name="Vilgalys R."/>
            <person name="Dunand C."/>
            <person name="Henrissat B."/>
            <person name="Grigoriev I.V."/>
            <person name="Hibbett D."/>
            <person name="Nagy L.G."/>
            <person name="Martin F.M."/>
        </authorList>
    </citation>
    <scope>NUCLEOTIDE SEQUENCE</scope>
    <source>
        <strain evidence="2">UH-Tt-Lm1</strain>
    </source>
</reference>
<proteinExistence type="predicted"/>
<organism evidence="2 3">
    <name type="scientific">Thelephora terrestris</name>
    <dbReference type="NCBI Taxonomy" id="56493"/>
    <lineage>
        <taxon>Eukaryota</taxon>
        <taxon>Fungi</taxon>
        <taxon>Dikarya</taxon>
        <taxon>Basidiomycota</taxon>
        <taxon>Agaricomycotina</taxon>
        <taxon>Agaricomycetes</taxon>
        <taxon>Thelephorales</taxon>
        <taxon>Thelephoraceae</taxon>
        <taxon>Thelephora</taxon>
    </lineage>
</organism>
<evidence type="ECO:0000313" key="2">
    <source>
        <dbReference type="EMBL" id="KAF9780138.1"/>
    </source>
</evidence>
<feature type="compositionally biased region" description="Polar residues" evidence="1">
    <location>
        <begin position="1"/>
        <end position="19"/>
    </location>
</feature>
<dbReference type="EMBL" id="WIUZ02000017">
    <property type="protein sequence ID" value="KAF9780138.1"/>
    <property type="molecule type" value="Genomic_DNA"/>
</dbReference>
<protein>
    <submittedName>
        <fullName evidence="2">Uncharacterized protein</fullName>
    </submittedName>
</protein>
<evidence type="ECO:0000313" key="3">
    <source>
        <dbReference type="Proteomes" id="UP000736335"/>
    </source>
</evidence>
<sequence>MASVRLQTVGGSSASSPRFQFQHHRGRSRFPDTRSTPHRCLKRPDLDGPKFKDAFKGNFIDLGMEIPSDHFALRMYPRDDGKATFKCLTIACLLVNGNATSVTIGRATGIFSLVRDDDTAEESMEWATYNYDKKSGVFSAPGDSGSIIVDGLGRTGPSHWRYWQDGDNDIADAGEPSRFICVYDFFSSPIFTLRYWIAASVRLSLQNRKGRDLRAKKDLAAVRNGSITKACAVARGNCR</sequence>
<accession>A0A9P6H698</accession>
<feature type="region of interest" description="Disordered" evidence="1">
    <location>
        <begin position="1"/>
        <end position="43"/>
    </location>
</feature>